<proteinExistence type="inferred from homology"/>
<gene>
    <name evidence="12" type="primary">TAE1</name>
    <name evidence="12" type="ORF">MPDQ_007002</name>
</gene>
<dbReference type="OrthoDB" id="1298661at2759"/>
<dbReference type="STRING" id="5098.A0A507QV98"/>
<dbReference type="PIRSF" id="PIRSF016958">
    <property type="entry name" value="DUF858_MeTrfase_lik"/>
    <property type="match status" value="1"/>
</dbReference>
<dbReference type="Gene3D" id="3.40.50.150">
    <property type="entry name" value="Vaccinia Virus protein VP39"/>
    <property type="match status" value="1"/>
</dbReference>
<feature type="binding site" evidence="11">
    <location>
        <position position="85"/>
    </location>
    <ligand>
        <name>S-adenosyl-L-methionine</name>
        <dbReference type="ChEBI" id="CHEBI:59789"/>
    </ligand>
</feature>
<evidence type="ECO:0000256" key="8">
    <source>
        <dbReference type="ARBA" id="ARBA00047306"/>
    </source>
</evidence>
<evidence type="ECO:0000256" key="10">
    <source>
        <dbReference type="ARBA" id="ARBA00048167"/>
    </source>
</evidence>
<reference evidence="12 13" key="1">
    <citation type="submission" date="2019-06" db="EMBL/GenBank/DDBJ databases">
        <title>Wine fermentation using esterase from Monascus purpureus.</title>
        <authorList>
            <person name="Geng C."/>
            <person name="Zhang Y."/>
        </authorList>
    </citation>
    <scope>NUCLEOTIDE SEQUENCE [LARGE SCALE GENOMIC DNA]</scope>
    <source>
        <strain evidence="12">HQ1</strain>
    </source>
</reference>
<dbReference type="GO" id="GO:0032259">
    <property type="term" value="P:methylation"/>
    <property type="evidence" value="ECO:0007669"/>
    <property type="project" value="UniProtKB-KW"/>
</dbReference>
<feature type="binding site" evidence="11">
    <location>
        <position position="160"/>
    </location>
    <ligand>
        <name>S-adenosyl-L-methionine</name>
        <dbReference type="ChEBI" id="CHEBI:59789"/>
    </ligand>
</feature>
<dbReference type="InterPro" id="IPR008576">
    <property type="entry name" value="MeTrfase_NTM1"/>
</dbReference>
<evidence type="ECO:0000256" key="3">
    <source>
        <dbReference type="ARBA" id="ARBA00022679"/>
    </source>
</evidence>
<evidence type="ECO:0000256" key="1">
    <source>
        <dbReference type="ARBA" id="ARBA00009059"/>
    </source>
</evidence>
<comment type="catalytic activity">
    <reaction evidence="8">
        <text>N-terminal L-seryl-L-prolyl-L-lysyl-[protein] + 3 S-adenosyl-L-methionine = N-terminal N,N,N-trimethyl-L-seryl-L-prolyl-L-lysyl-[protein] + 3 S-adenosyl-L-homocysteine + 3 H(+)</text>
        <dbReference type="Rhea" id="RHEA:54724"/>
        <dbReference type="Rhea" id="RHEA-COMP:13789"/>
        <dbReference type="Rhea" id="RHEA-COMP:13973"/>
        <dbReference type="ChEBI" id="CHEBI:15378"/>
        <dbReference type="ChEBI" id="CHEBI:57856"/>
        <dbReference type="ChEBI" id="CHEBI:59789"/>
        <dbReference type="ChEBI" id="CHEBI:138061"/>
        <dbReference type="ChEBI" id="CHEBI:138317"/>
        <dbReference type="EC" id="2.1.1.244"/>
    </reaction>
</comment>
<dbReference type="EC" id="2.1.1.244" evidence="5"/>
<comment type="catalytic activity">
    <reaction evidence="9">
        <text>N-terminal L-prolyl-L-prolyl-L-lysyl-[protein] + 2 S-adenosyl-L-methionine = N-terminal N,N-dimethyl-L-prolyl-L-prolyl-L-lysyl-[protein] + 2 S-adenosyl-L-homocysteine + 2 H(+)</text>
        <dbReference type="Rhea" id="RHEA:54736"/>
        <dbReference type="Rhea" id="RHEA-COMP:13787"/>
        <dbReference type="Rhea" id="RHEA-COMP:13974"/>
        <dbReference type="ChEBI" id="CHEBI:15378"/>
        <dbReference type="ChEBI" id="CHEBI:57856"/>
        <dbReference type="ChEBI" id="CHEBI:59789"/>
        <dbReference type="ChEBI" id="CHEBI:138059"/>
        <dbReference type="ChEBI" id="CHEBI:138318"/>
        <dbReference type="EC" id="2.1.1.244"/>
    </reaction>
</comment>
<keyword evidence="13" id="KW-1185">Reference proteome</keyword>
<comment type="caution">
    <text evidence="12">The sequence shown here is derived from an EMBL/GenBank/DDBJ whole genome shotgun (WGS) entry which is preliminary data.</text>
</comment>
<dbReference type="PANTHER" id="PTHR12753:SF0">
    <property type="entry name" value="ALPHA N-TERMINAL PROTEIN METHYLTRANSFERASE 1"/>
    <property type="match status" value="1"/>
</dbReference>
<sequence length="256" mass="27780">MTPTPIEIDQHASLRYWSSVPATVDGMLGGYPQVSQIDLRGSSKFLAKVRRLLPSSSSTAASDASCNSSLPRLARGVDCGAGIGRVTTGFLRNVCDVVDVVEPVDAFAAVVRESKAGDGSSSTSGRIGDIYVVGLEDWDPNAGSEGMDAGKKVYDLIWMQWCVGYLDDAQFVELLRRCQRHLSPSGLIVVKDNVARDEDIHHKDDSSVTRTDATFRAIFKDAGLNLFKSEEQLGFPKSLGLYPVRFYALRSASVKV</sequence>
<dbReference type="Pfam" id="PF05891">
    <property type="entry name" value="Methyltransf_PK"/>
    <property type="match status" value="1"/>
</dbReference>
<evidence type="ECO:0000256" key="5">
    <source>
        <dbReference type="ARBA" id="ARBA00039112"/>
    </source>
</evidence>
<evidence type="ECO:0000256" key="9">
    <source>
        <dbReference type="ARBA" id="ARBA00047885"/>
    </source>
</evidence>
<dbReference type="AlphaFoldDB" id="A0A507QV98"/>
<dbReference type="SUPFAM" id="SSF53335">
    <property type="entry name" value="S-adenosyl-L-methionine-dependent methyltransferases"/>
    <property type="match status" value="1"/>
</dbReference>
<dbReference type="InterPro" id="IPR029063">
    <property type="entry name" value="SAM-dependent_MTases_sf"/>
</dbReference>
<evidence type="ECO:0000313" key="12">
    <source>
        <dbReference type="EMBL" id="TQB72204.1"/>
    </source>
</evidence>
<protein>
    <recommendedName>
        <fullName evidence="6">Alpha N-terminal protein methyltransferase 1</fullName>
        <ecNumber evidence="5">2.1.1.244</ecNumber>
    </recommendedName>
    <alternativeName>
        <fullName evidence="7">X-Pro-Lys N-terminal protein methyltransferase 1</fullName>
    </alternativeName>
</protein>
<evidence type="ECO:0000256" key="2">
    <source>
        <dbReference type="ARBA" id="ARBA00022603"/>
    </source>
</evidence>
<evidence type="ECO:0000256" key="4">
    <source>
        <dbReference type="ARBA" id="ARBA00022691"/>
    </source>
</evidence>
<evidence type="ECO:0000313" key="13">
    <source>
        <dbReference type="Proteomes" id="UP000319663"/>
    </source>
</evidence>
<comment type="catalytic activity">
    <reaction evidence="10">
        <text>N-terminal L-alanyl-L-prolyl-L-lysyl-[protein] + 3 S-adenosyl-L-methionine = N-terminal N,N,N-trimethyl-L-alanyl-L-prolyl-L-lysyl-[protein] + 3 S-adenosyl-L-homocysteine + 3 H(+)</text>
        <dbReference type="Rhea" id="RHEA:54712"/>
        <dbReference type="Rhea" id="RHEA-COMP:13785"/>
        <dbReference type="Rhea" id="RHEA-COMP:13971"/>
        <dbReference type="ChEBI" id="CHEBI:15378"/>
        <dbReference type="ChEBI" id="CHEBI:57856"/>
        <dbReference type="ChEBI" id="CHEBI:59789"/>
        <dbReference type="ChEBI" id="CHEBI:138057"/>
        <dbReference type="ChEBI" id="CHEBI:138315"/>
        <dbReference type="EC" id="2.1.1.244"/>
    </reaction>
</comment>
<dbReference type="GO" id="GO:0071885">
    <property type="term" value="F:N-terminal protein N-methyltransferase activity"/>
    <property type="evidence" value="ECO:0007669"/>
    <property type="project" value="UniProtKB-EC"/>
</dbReference>
<evidence type="ECO:0000256" key="6">
    <source>
        <dbReference type="ARBA" id="ARBA00039449"/>
    </source>
</evidence>
<name>A0A507QV98_MONPU</name>
<dbReference type="GO" id="GO:0005737">
    <property type="term" value="C:cytoplasm"/>
    <property type="evidence" value="ECO:0007669"/>
    <property type="project" value="TreeGrafter"/>
</dbReference>
<organism evidence="12 13">
    <name type="scientific">Monascus purpureus</name>
    <name type="common">Red mold</name>
    <name type="synonym">Monascus anka</name>
    <dbReference type="NCBI Taxonomy" id="5098"/>
    <lineage>
        <taxon>Eukaryota</taxon>
        <taxon>Fungi</taxon>
        <taxon>Dikarya</taxon>
        <taxon>Ascomycota</taxon>
        <taxon>Pezizomycotina</taxon>
        <taxon>Eurotiomycetes</taxon>
        <taxon>Eurotiomycetidae</taxon>
        <taxon>Eurotiales</taxon>
        <taxon>Aspergillaceae</taxon>
        <taxon>Monascus</taxon>
    </lineage>
</organism>
<dbReference type="EMBL" id="VIFY01000068">
    <property type="protein sequence ID" value="TQB72204.1"/>
    <property type="molecule type" value="Genomic_DNA"/>
</dbReference>
<evidence type="ECO:0000256" key="7">
    <source>
        <dbReference type="ARBA" id="ARBA00043129"/>
    </source>
</evidence>
<keyword evidence="3 12" id="KW-0808">Transferase</keyword>
<dbReference type="Proteomes" id="UP000319663">
    <property type="component" value="Unassembled WGS sequence"/>
</dbReference>
<keyword evidence="2 12" id="KW-0489">Methyltransferase</keyword>
<feature type="binding site" evidence="11">
    <location>
        <position position="80"/>
    </location>
    <ligand>
        <name>S-adenosyl-L-methionine</name>
        <dbReference type="ChEBI" id="CHEBI:59789"/>
    </ligand>
</feature>
<comment type="similarity">
    <text evidence="1">Belongs to the methyltransferase superfamily. NTM1 family.</text>
</comment>
<evidence type="ECO:0000256" key="11">
    <source>
        <dbReference type="PIRSR" id="PIRSR016958-1"/>
    </source>
</evidence>
<keyword evidence="4 11" id="KW-0949">S-adenosyl-L-methionine</keyword>
<accession>A0A507QV98</accession>
<dbReference type="PANTHER" id="PTHR12753">
    <property type="entry name" value="AD-003 - RELATED"/>
    <property type="match status" value="1"/>
</dbReference>